<evidence type="ECO:0000256" key="4">
    <source>
        <dbReference type="ARBA" id="ARBA00022909"/>
    </source>
</evidence>
<dbReference type="NCBIfam" id="TIGR00526">
    <property type="entry name" value="folB_dom"/>
    <property type="match status" value="1"/>
</dbReference>
<dbReference type="GO" id="GO:0046654">
    <property type="term" value="P:tetrahydrofolate biosynthetic process"/>
    <property type="evidence" value="ECO:0007669"/>
    <property type="project" value="UniProtKB-UniRule"/>
</dbReference>
<evidence type="ECO:0000259" key="7">
    <source>
        <dbReference type="SMART" id="SM00905"/>
    </source>
</evidence>
<evidence type="ECO:0000256" key="5">
    <source>
        <dbReference type="ARBA" id="ARBA00023239"/>
    </source>
</evidence>
<dbReference type="Pfam" id="PF02152">
    <property type="entry name" value="FolB"/>
    <property type="match status" value="1"/>
</dbReference>
<name>A0A8G2FBH1_9BACT</name>
<keyword evidence="5 6" id="KW-0456">Lyase</keyword>
<dbReference type="GO" id="GO:0046656">
    <property type="term" value="P:folic acid biosynthetic process"/>
    <property type="evidence" value="ECO:0007669"/>
    <property type="project" value="UniProtKB-UniRule"/>
</dbReference>
<comment type="similarity">
    <text evidence="3 6">Belongs to the DHNA family.</text>
</comment>
<evidence type="ECO:0000256" key="2">
    <source>
        <dbReference type="ARBA" id="ARBA00005013"/>
    </source>
</evidence>
<dbReference type="SMART" id="SM00905">
    <property type="entry name" value="FolB"/>
    <property type="match status" value="1"/>
</dbReference>
<keyword evidence="4 6" id="KW-0289">Folate biosynthesis</keyword>
<evidence type="ECO:0000256" key="3">
    <source>
        <dbReference type="ARBA" id="ARBA00005708"/>
    </source>
</evidence>
<comment type="catalytic activity">
    <reaction evidence="1 6">
        <text>7,8-dihydroneopterin = 6-hydroxymethyl-7,8-dihydropterin + glycolaldehyde</text>
        <dbReference type="Rhea" id="RHEA:10540"/>
        <dbReference type="ChEBI" id="CHEBI:17001"/>
        <dbReference type="ChEBI" id="CHEBI:17071"/>
        <dbReference type="ChEBI" id="CHEBI:44841"/>
        <dbReference type="EC" id="4.1.2.25"/>
    </reaction>
</comment>
<dbReference type="Gene3D" id="3.30.1130.10">
    <property type="match status" value="1"/>
</dbReference>
<dbReference type="SUPFAM" id="SSF55620">
    <property type="entry name" value="Tetrahydrobiopterin biosynthesis enzymes-like"/>
    <property type="match status" value="1"/>
</dbReference>
<dbReference type="NCBIfam" id="TIGR00525">
    <property type="entry name" value="folB"/>
    <property type="match status" value="1"/>
</dbReference>
<gene>
    <name evidence="8" type="ORF">SAMN05444001_11411</name>
</gene>
<dbReference type="PANTHER" id="PTHR42844:SF1">
    <property type="entry name" value="DIHYDRONEOPTERIN ALDOLASE 1-RELATED"/>
    <property type="match status" value="1"/>
</dbReference>
<dbReference type="PANTHER" id="PTHR42844">
    <property type="entry name" value="DIHYDRONEOPTERIN ALDOLASE 1-RELATED"/>
    <property type="match status" value="1"/>
</dbReference>
<dbReference type="EC" id="4.1.2.25" evidence="6"/>
<organism evidence="8 9">
    <name type="scientific">Parabacteroides chinchillae</name>
    <dbReference type="NCBI Taxonomy" id="871327"/>
    <lineage>
        <taxon>Bacteria</taxon>
        <taxon>Pseudomonadati</taxon>
        <taxon>Bacteroidota</taxon>
        <taxon>Bacteroidia</taxon>
        <taxon>Bacteroidales</taxon>
        <taxon>Tannerellaceae</taxon>
        <taxon>Parabacteroides</taxon>
    </lineage>
</organism>
<dbReference type="EMBL" id="FNVS01000014">
    <property type="protein sequence ID" value="SEG07385.1"/>
    <property type="molecule type" value="Genomic_DNA"/>
</dbReference>
<dbReference type="InterPro" id="IPR006156">
    <property type="entry name" value="Dihydroneopterin_aldolase"/>
</dbReference>
<evidence type="ECO:0000256" key="6">
    <source>
        <dbReference type="RuleBase" id="RU362079"/>
    </source>
</evidence>
<comment type="function">
    <text evidence="6">Catalyzes the conversion of 7,8-dihydroneopterin to 6-hydroxymethyl-7,8-dihydropterin.</text>
</comment>
<comment type="caution">
    <text evidence="8">The sequence shown here is derived from an EMBL/GenBank/DDBJ whole genome shotgun (WGS) entry which is preliminary data.</text>
</comment>
<dbReference type="UniPathway" id="UPA00077">
    <property type="reaction ID" value="UER00154"/>
</dbReference>
<evidence type="ECO:0000313" key="9">
    <source>
        <dbReference type="Proteomes" id="UP000236725"/>
    </source>
</evidence>
<evidence type="ECO:0000256" key="1">
    <source>
        <dbReference type="ARBA" id="ARBA00001353"/>
    </source>
</evidence>
<feature type="domain" description="Dihydroneopterin aldolase/epimerase" evidence="7">
    <location>
        <begin position="5"/>
        <end position="117"/>
    </location>
</feature>
<dbReference type="InterPro" id="IPR006157">
    <property type="entry name" value="FolB_dom"/>
</dbReference>
<dbReference type="GO" id="GO:0004150">
    <property type="term" value="F:dihydroneopterin aldolase activity"/>
    <property type="evidence" value="ECO:0007669"/>
    <property type="project" value="UniProtKB-UniRule"/>
</dbReference>
<reference evidence="8 9" key="1">
    <citation type="submission" date="2016-10" db="EMBL/GenBank/DDBJ databases">
        <authorList>
            <person name="Varghese N."/>
            <person name="Submissions S."/>
        </authorList>
    </citation>
    <scope>NUCLEOTIDE SEQUENCE [LARGE SCALE GENOMIC DNA]</scope>
    <source>
        <strain evidence="8 9">DSM 29073</strain>
    </source>
</reference>
<accession>A0A8G2FBH1</accession>
<dbReference type="RefSeq" id="WP_103983852.1">
    <property type="nucleotide sequence ID" value="NZ_FNVS01000014.1"/>
</dbReference>
<dbReference type="InterPro" id="IPR043133">
    <property type="entry name" value="GTP-CH-I_C/QueF"/>
</dbReference>
<dbReference type="GO" id="GO:0005737">
    <property type="term" value="C:cytoplasm"/>
    <property type="evidence" value="ECO:0007669"/>
    <property type="project" value="TreeGrafter"/>
</dbReference>
<comment type="pathway">
    <text evidence="2 6">Cofactor biosynthesis; tetrahydrofolate biosynthesis; 2-amino-4-hydroxy-6-hydroxymethyl-7,8-dihydropteridine diphosphate from 7,8-dihydroneopterin triphosphate: step 3/4.</text>
</comment>
<keyword evidence="9" id="KW-1185">Reference proteome</keyword>
<dbReference type="Proteomes" id="UP000236725">
    <property type="component" value="Unassembled WGS sequence"/>
</dbReference>
<dbReference type="AlphaFoldDB" id="A0A8G2FBH1"/>
<protein>
    <recommendedName>
        <fullName evidence="6">7,8-dihydroneopterin aldolase</fullName>
        <ecNumber evidence="6">4.1.2.25</ecNumber>
    </recommendedName>
</protein>
<sequence>MVSQIELKDMKFYAYHGVSPQETKVGNTFVVNLILTAPLEKAVISDDLHDTINYAEIFGAVKQEMDIPSKLLEHVAGRIMNALKVKFPQLQEIRLKLSKLNPPFGGNLHSASIILKETF</sequence>
<evidence type="ECO:0000313" key="8">
    <source>
        <dbReference type="EMBL" id="SEG07385.1"/>
    </source>
</evidence>
<proteinExistence type="inferred from homology"/>